<dbReference type="PROSITE" id="PS00194">
    <property type="entry name" value="THIOREDOXIN_1"/>
    <property type="match status" value="1"/>
</dbReference>
<dbReference type="Gene3D" id="3.40.30.10">
    <property type="entry name" value="Glutaredoxin"/>
    <property type="match status" value="1"/>
</dbReference>
<evidence type="ECO:0000259" key="2">
    <source>
        <dbReference type="PROSITE" id="PS51352"/>
    </source>
</evidence>
<dbReference type="InterPro" id="IPR036249">
    <property type="entry name" value="Thioredoxin-like_sf"/>
</dbReference>
<sequence length="314" mass="34731">MRLTSKKILFSMLVLGGFLSTVQAAELSSSHEQFAHVEKDRNLNASYAVPQQSLKQGWHHSYESAIAEAKKSGKPVLLHFYTDWCGPCQQMEQNVLNTNTVTSLFGNKVIAAKINGDQNAELMSRFGVSSYPTDLFIKADGTVISQSSGQTDVNSYASTIVSIAATSTLAASNKNESDIVALSREVKKEDKTIGLKGFSPVSLAVEEKWITGSKEFAWNYAGVVYYLANQEELNLFKSNPLQYAPQLRGCDPTIFSTGDHQAIPGDIEHTVFYNKGVYLFKNKGNLNLFMESPWKYSSQEERIVSAPVFGRLIQ</sequence>
<name>A0A3B1DHZ4_9ZZZZ</name>
<dbReference type="Pfam" id="PF00085">
    <property type="entry name" value="Thioredoxin"/>
    <property type="match status" value="1"/>
</dbReference>
<dbReference type="SUPFAM" id="SSF52833">
    <property type="entry name" value="Thioredoxin-like"/>
    <property type="match status" value="1"/>
</dbReference>
<protein>
    <recommendedName>
        <fullName evidence="2">Thioredoxin domain-containing protein</fullName>
    </recommendedName>
</protein>
<proteinExistence type="predicted"/>
<dbReference type="PANTHER" id="PTHR15337:SF11">
    <property type="entry name" value="THIOREDOXIN DOMAIN-CONTAINING PROTEIN"/>
    <property type="match status" value="1"/>
</dbReference>
<accession>A0A3B1DHZ4</accession>
<keyword evidence="1" id="KW-0732">Signal</keyword>
<dbReference type="InterPro" id="IPR013766">
    <property type="entry name" value="Thioredoxin_domain"/>
</dbReference>
<dbReference type="AlphaFoldDB" id="A0A3B1DHZ4"/>
<gene>
    <name evidence="3" type="ORF">MNBD_PLANCTO02-1362</name>
</gene>
<dbReference type="PANTHER" id="PTHR15337">
    <property type="entry name" value="ANTERIOR GRADIENT PROTEIN-RELATED"/>
    <property type="match status" value="1"/>
</dbReference>
<reference evidence="3" key="1">
    <citation type="submission" date="2018-06" db="EMBL/GenBank/DDBJ databases">
        <authorList>
            <person name="Zhirakovskaya E."/>
        </authorList>
    </citation>
    <scope>NUCLEOTIDE SEQUENCE</scope>
</reference>
<evidence type="ECO:0000313" key="3">
    <source>
        <dbReference type="EMBL" id="VAX42039.1"/>
    </source>
</evidence>
<dbReference type="InterPro" id="IPR017937">
    <property type="entry name" value="Thioredoxin_CS"/>
</dbReference>
<feature type="domain" description="Thioredoxin" evidence="2">
    <location>
        <begin position="43"/>
        <end position="165"/>
    </location>
</feature>
<dbReference type="InterPro" id="IPR051099">
    <property type="entry name" value="AGR/TXD"/>
</dbReference>
<dbReference type="PROSITE" id="PS51352">
    <property type="entry name" value="THIOREDOXIN_2"/>
    <property type="match status" value="1"/>
</dbReference>
<dbReference type="EMBL" id="UOGL01000614">
    <property type="protein sequence ID" value="VAX42039.1"/>
    <property type="molecule type" value="Genomic_DNA"/>
</dbReference>
<evidence type="ECO:0000256" key="1">
    <source>
        <dbReference type="ARBA" id="ARBA00022729"/>
    </source>
</evidence>
<organism evidence="3">
    <name type="scientific">hydrothermal vent metagenome</name>
    <dbReference type="NCBI Taxonomy" id="652676"/>
    <lineage>
        <taxon>unclassified sequences</taxon>
        <taxon>metagenomes</taxon>
        <taxon>ecological metagenomes</taxon>
    </lineage>
</organism>